<sequence length="63" mass="7230">MRYDHDGTGEAEFTHDVTTDGLHLDIYRDDEKDATEYITPPLPAADALDRAEDHYSQQSRTVY</sequence>
<dbReference type="AlphaFoldDB" id="A0AAV3UHP7"/>
<reference evidence="3 4" key="1">
    <citation type="journal article" date="2019" name="Int. J. Syst. Evol. Microbiol.">
        <title>The Global Catalogue of Microorganisms (GCM) 10K type strain sequencing project: providing services to taxonomists for standard genome sequencing and annotation.</title>
        <authorList>
            <consortium name="The Broad Institute Genomics Platform"/>
            <consortium name="The Broad Institute Genome Sequencing Center for Infectious Disease"/>
            <person name="Wu L."/>
            <person name="Ma J."/>
        </authorList>
    </citation>
    <scope>NUCLEOTIDE SEQUENCE [LARGE SCALE GENOMIC DNA]</scope>
    <source>
        <strain evidence="3 4">JCM 17504</strain>
    </source>
</reference>
<evidence type="ECO:0000256" key="1">
    <source>
        <dbReference type="SAM" id="MobiDB-lite"/>
    </source>
</evidence>
<evidence type="ECO:0000259" key="2">
    <source>
        <dbReference type="Pfam" id="PF24839"/>
    </source>
</evidence>
<proteinExistence type="predicted"/>
<feature type="region of interest" description="Disordered" evidence="1">
    <location>
        <begin position="40"/>
        <end position="63"/>
    </location>
</feature>
<dbReference type="RefSeq" id="WP_425556739.1">
    <property type="nucleotide sequence ID" value="NZ_BAABKX010000006.1"/>
</dbReference>
<comment type="caution">
    <text evidence="3">The sequence shown here is derived from an EMBL/GenBank/DDBJ whole genome shotgun (WGS) entry which is preliminary data.</text>
</comment>
<feature type="domain" description="DUF7718" evidence="2">
    <location>
        <begin position="1"/>
        <end position="60"/>
    </location>
</feature>
<evidence type="ECO:0000313" key="4">
    <source>
        <dbReference type="Proteomes" id="UP001501729"/>
    </source>
</evidence>
<protein>
    <recommendedName>
        <fullName evidence="2">DUF7718 domain-containing protein</fullName>
    </recommendedName>
</protein>
<evidence type="ECO:0000313" key="3">
    <source>
        <dbReference type="EMBL" id="GAA5049638.1"/>
    </source>
</evidence>
<dbReference type="InterPro" id="IPR056135">
    <property type="entry name" value="DUF7718"/>
</dbReference>
<name>A0AAV3UHP7_9EURY</name>
<accession>A0AAV3UHP7</accession>
<dbReference type="EMBL" id="BAABKX010000006">
    <property type="protein sequence ID" value="GAA5049638.1"/>
    <property type="molecule type" value="Genomic_DNA"/>
</dbReference>
<dbReference type="Pfam" id="PF24839">
    <property type="entry name" value="DUF7718"/>
    <property type="match status" value="1"/>
</dbReference>
<keyword evidence="4" id="KW-1185">Reference proteome</keyword>
<dbReference type="GeneID" id="302506553"/>
<organism evidence="3 4">
    <name type="scientific">Haladaptatus pallidirubidus</name>
    <dbReference type="NCBI Taxonomy" id="1008152"/>
    <lineage>
        <taxon>Archaea</taxon>
        <taxon>Methanobacteriati</taxon>
        <taxon>Methanobacteriota</taxon>
        <taxon>Stenosarchaea group</taxon>
        <taxon>Halobacteria</taxon>
        <taxon>Halobacteriales</taxon>
        <taxon>Haladaptataceae</taxon>
        <taxon>Haladaptatus</taxon>
    </lineage>
</organism>
<gene>
    <name evidence="3" type="ORF">GCM10025751_22700</name>
</gene>
<dbReference type="Proteomes" id="UP001501729">
    <property type="component" value="Unassembled WGS sequence"/>
</dbReference>